<dbReference type="SUPFAM" id="SSF47571">
    <property type="entry name" value="Cloroperoxidase"/>
    <property type="match status" value="1"/>
</dbReference>
<evidence type="ECO:0000256" key="3">
    <source>
        <dbReference type="ARBA" id="ARBA00022617"/>
    </source>
</evidence>
<dbReference type="GO" id="GO:0004601">
    <property type="term" value="F:peroxidase activity"/>
    <property type="evidence" value="ECO:0007669"/>
    <property type="project" value="UniProtKB-KW"/>
</dbReference>
<dbReference type="AlphaFoldDB" id="A0A2J6RM72"/>
<gene>
    <name evidence="10" type="ORF">L207DRAFT_566549</name>
</gene>
<dbReference type="Pfam" id="PF01328">
    <property type="entry name" value="Peroxidase_2"/>
    <property type="match status" value="1"/>
</dbReference>
<dbReference type="STRING" id="1149755.A0A2J6RM72"/>
<evidence type="ECO:0000256" key="4">
    <source>
        <dbReference type="ARBA" id="ARBA00022723"/>
    </source>
</evidence>
<evidence type="ECO:0000256" key="5">
    <source>
        <dbReference type="ARBA" id="ARBA00023002"/>
    </source>
</evidence>
<organism evidence="10 11">
    <name type="scientific">Hyaloscypha variabilis (strain UAMH 11265 / GT02V1 / F)</name>
    <name type="common">Meliniomyces variabilis</name>
    <dbReference type="NCBI Taxonomy" id="1149755"/>
    <lineage>
        <taxon>Eukaryota</taxon>
        <taxon>Fungi</taxon>
        <taxon>Dikarya</taxon>
        <taxon>Ascomycota</taxon>
        <taxon>Pezizomycotina</taxon>
        <taxon>Leotiomycetes</taxon>
        <taxon>Helotiales</taxon>
        <taxon>Hyaloscyphaceae</taxon>
        <taxon>Hyaloscypha</taxon>
        <taxon>Hyaloscypha variabilis</taxon>
    </lineage>
</organism>
<evidence type="ECO:0000313" key="10">
    <source>
        <dbReference type="EMBL" id="PMD39603.1"/>
    </source>
</evidence>
<evidence type="ECO:0000256" key="1">
    <source>
        <dbReference type="ARBA" id="ARBA00001970"/>
    </source>
</evidence>
<proteinExistence type="inferred from homology"/>
<evidence type="ECO:0000256" key="8">
    <source>
        <dbReference type="SAM" id="SignalP"/>
    </source>
</evidence>
<keyword evidence="6" id="KW-0408">Iron</keyword>
<evidence type="ECO:0000259" key="9">
    <source>
        <dbReference type="PROSITE" id="PS51405"/>
    </source>
</evidence>
<keyword evidence="3" id="KW-0349">Heme</keyword>
<sequence>MKLSILSTTLAIAFANAQGSLEGWTPAGPTDLRGPCPMMNTLANHGFLPHDGGNITKENAVHALTTAINFNTSLATLMWEQALIANPEPNATFFTLDNLNRHNVLEHDASMSRSDAFFGNNHIFNQSIFDTTRAYWTADTLTADMLANGKIARQLASKSTNPEYSFTTTNEAFSLGEVAAPIIVFGDMATATVNKSFVEFFFENEKLPSKLGWTKQADVVQLADTARIAAIINNATSLITPIAPIAAAAKRRDLHSVW</sequence>
<dbReference type="Proteomes" id="UP000235786">
    <property type="component" value="Unassembled WGS sequence"/>
</dbReference>
<feature type="chain" id="PRO_5014344847" evidence="8">
    <location>
        <begin position="20"/>
        <end position="258"/>
    </location>
</feature>
<dbReference type="PROSITE" id="PS51405">
    <property type="entry name" value="HEME_HALOPEROXIDASE"/>
    <property type="match status" value="1"/>
</dbReference>
<evidence type="ECO:0000313" key="11">
    <source>
        <dbReference type="Proteomes" id="UP000235786"/>
    </source>
</evidence>
<feature type="signal peptide" evidence="8">
    <location>
        <begin position="1"/>
        <end position="19"/>
    </location>
</feature>
<keyword evidence="8" id="KW-0732">Signal</keyword>
<dbReference type="PANTHER" id="PTHR33577">
    <property type="entry name" value="STERIGMATOCYSTIN BIOSYNTHESIS PEROXIDASE STCC-RELATED"/>
    <property type="match status" value="1"/>
</dbReference>
<evidence type="ECO:0000256" key="7">
    <source>
        <dbReference type="ARBA" id="ARBA00025795"/>
    </source>
</evidence>
<keyword evidence="4" id="KW-0479">Metal-binding</keyword>
<dbReference type="GO" id="GO:0046872">
    <property type="term" value="F:metal ion binding"/>
    <property type="evidence" value="ECO:0007669"/>
    <property type="project" value="UniProtKB-KW"/>
</dbReference>
<name>A0A2J6RM72_HYAVF</name>
<dbReference type="InterPro" id="IPR036851">
    <property type="entry name" value="Chloroperoxidase-like_sf"/>
</dbReference>
<keyword evidence="5" id="KW-0560">Oxidoreductase</keyword>
<dbReference type="PANTHER" id="PTHR33577:SF7">
    <property type="entry name" value="HEME HALOPEROXIDASE FAMILY PROFILE DOMAIN-CONTAINING PROTEIN"/>
    <property type="match status" value="1"/>
</dbReference>
<comment type="cofactor">
    <cofactor evidence="1">
        <name>heme b</name>
        <dbReference type="ChEBI" id="CHEBI:60344"/>
    </cofactor>
</comment>
<keyword evidence="11" id="KW-1185">Reference proteome</keyword>
<evidence type="ECO:0000256" key="6">
    <source>
        <dbReference type="ARBA" id="ARBA00023004"/>
    </source>
</evidence>
<comment type="similarity">
    <text evidence="7">Belongs to the chloroperoxidase family.</text>
</comment>
<evidence type="ECO:0000256" key="2">
    <source>
        <dbReference type="ARBA" id="ARBA00022559"/>
    </source>
</evidence>
<dbReference type="EMBL" id="KZ613946">
    <property type="protein sequence ID" value="PMD39603.1"/>
    <property type="molecule type" value="Genomic_DNA"/>
</dbReference>
<protein>
    <submittedName>
        <fullName evidence="10">Cloroperoxidase</fullName>
    </submittedName>
</protein>
<dbReference type="OrthoDB" id="407298at2759"/>
<reference evidence="10 11" key="1">
    <citation type="submission" date="2016-04" db="EMBL/GenBank/DDBJ databases">
        <title>A degradative enzymes factory behind the ericoid mycorrhizal symbiosis.</title>
        <authorList>
            <consortium name="DOE Joint Genome Institute"/>
            <person name="Martino E."/>
            <person name="Morin E."/>
            <person name="Grelet G."/>
            <person name="Kuo A."/>
            <person name="Kohler A."/>
            <person name="Daghino S."/>
            <person name="Barry K."/>
            <person name="Choi C."/>
            <person name="Cichocki N."/>
            <person name="Clum A."/>
            <person name="Copeland A."/>
            <person name="Hainaut M."/>
            <person name="Haridas S."/>
            <person name="Labutti K."/>
            <person name="Lindquist E."/>
            <person name="Lipzen A."/>
            <person name="Khouja H.-R."/>
            <person name="Murat C."/>
            <person name="Ohm R."/>
            <person name="Olson A."/>
            <person name="Spatafora J."/>
            <person name="Veneault-Fourrey C."/>
            <person name="Henrissat B."/>
            <person name="Grigoriev I."/>
            <person name="Martin F."/>
            <person name="Perotto S."/>
        </authorList>
    </citation>
    <scope>NUCLEOTIDE SEQUENCE [LARGE SCALE GENOMIC DNA]</scope>
    <source>
        <strain evidence="10 11">F</strain>
    </source>
</reference>
<feature type="domain" description="Heme haloperoxidase family profile" evidence="9">
    <location>
        <begin position="20"/>
        <end position="227"/>
    </location>
</feature>
<accession>A0A2J6RM72</accession>
<keyword evidence="2 10" id="KW-0575">Peroxidase</keyword>
<dbReference type="InterPro" id="IPR000028">
    <property type="entry name" value="Chloroperoxidase"/>
</dbReference>
<dbReference type="Gene3D" id="1.10.489.10">
    <property type="entry name" value="Chloroperoxidase-like"/>
    <property type="match status" value="1"/>
</dbReference>